<gene>
    <name evidence="2" type="ORF">P4O66_001541</name>
</gene>
<dbReference type="Proteomes" id="UP001239994">
    <property type="component" value="Unassembled WGS sequence"/>
</dbReference>
<accession>A0AAD9DSP1</accession>
<name>A0AAD9DSP1_9TELE</name>
<dbReference type="AlphaFoldDB" id="A0AAD9DSP1"/>
<dbReference type="EMBL" id="JAROKS010000017">
    <property type="protein sequence ID" value="KAK1793815.1"/>
    <property type="molecule type" value="Genomic_DNA"/>
</dbReference>
<evidence type="ECO:0000256" key="1">
    <source>
        <dbReference type="SAM" id="Phobius"/>
    </source>
</evidence>
<evidence type="ECO:0000313" key="3">
    <source>
        <dbReference type="Proteomes" id="UP001239994"/>
    </source>
</evidence>
<protein>
    <submittedName>
        <fullName evidence="2">Uncharacterized protein</fullName>
    </submittedName>
</protein>
<evidence type="ECO:0000313" key="2">
    <source>
        <dbReference type="EMBL" id="KAK1793815.1"/>
    </source>
</evidence>
<organism evidence="2 3">
    <name type="scientific">Electrophorus voltai</name>
    <dbReference type="NCBI Taxonomy" id="2609070"/>
    <lineage>
        <taxon>Eukaryota</taxon>
        <taxon>Metazoa</taxon>
        <taxon>Chordata</taxon>
        <taxon>Craniata</taxon>
        <taxon>Vertebrata</taxon>
        <taxon>Euteleostomi</taxon>
        <taxon>Actinopterygii</taxon>
        <taxon>Neopterygii</taxon>
        <taxon>Teleostei</taxon>
        <taxon>Ostariophysi</taxon>
        <taxon>Gymnotiformes</taxon>
        <taxon>Gymnotoidei</taxon>
        <taxon>Gymnotidae</taxon>
        <taxon>Electrophorus</taxon>
    </lineage>
</organism>
<keyword evidence="1" id="KW-0812">Transmembrane</keyword>
<keyword evidence="1" id="KW-0472">Membrane</keyword>
<sequence>MHSRSDSVRRPQDPLSCLEPGLGAKGGACFVQAFRRIDHPLLPSRSITPSDWPAREVLKPGGPPEREKRVRMPAVRYSFFILLHGLTSSVIATGHWLGPHLPPRSLSWFPWPRITRSTADKVHLVKALWSSGTNEGGARAGAADWQVGTRQTLRQTSRFSGVAPAGFSLLLATTFTTFRHMIAHTLSQKEGNRATPVDSIGWLACEGEDRVDVCELWKASPGIGSRPSAERTAKSSLATLGLSGSPVLQPRDASPCECVGFAQAVSSGYLTCLCSAVRLGQRKQDERGPGTRKDTGPVEEFFWKWKCPDIPPLLRCMLDAMDITVADRQRRIRHEKRFCPSRASSSAVFSAWVALLLRPPLGSLASSTRGLERALPIASRRSGMQEERRGQRERAVVRGRLRGGPPDLTGREVPSFPVAIASVTVAVVELLRIGVDGRERWSPSLGAIRHDESECNPRYCAVTSFCRPAVSAGSSGSCRNLSHPQFSQRFT</sequence>
<keyword evidence="1" id="KW-1133">Transmembrane helix</keyword>
<proteinExistence type="predicted"/>
<keyword evidence="3" id="KW-1185">Reference proteome</keyword>
<comment type="caution">
    <text evidence="2">The sequence shown here is derived from an EMBL/GenBank/DDBJ whole genome shotgun (WGS) entry which is preliminary data.</text>
</comment>
<feature type="transmembrane region" description="Helical" evidence="1">
    <location>
        <begin position="77"/>
        <end position="98"/>
    </location>
</feature>
<reference evidence="2" key="1">
    <citation type="submission" date="2023-03" db="EMBL/GenBank/DDBJ databases">
        <title>Electrophorus voltai genome.</title>
        <authorList>
            <person name="Bian C."/>
        </authorList>
    </citation>
    <scope>NUCLEOTIDE SEQUENCE</scope>
    <source>
        <strain evidence="2">CB-2022</strain>
        <tissue evidence="2">Muscle</tissue>
    </source>
</reference>